<protein>
    <submittedName>
        <fullName evidence="1">Uncharacterized protein</fullName>
    </submittedName>
</protein>
<dbReference type="Proteomes" id="UP000502259">
    <property type="component" value="Chromosome"/>
</dbReference>
<dbReference type="AlphaFoldDB" id="A0A6F8U4I6"/>
<evidence type="ECO:0000313" key="1">
    <source>
        <dbReference type="EMBL" id="BCB08577.1"/>
    </source>
</evidence>
<sequence>MVVGAVSTDELAADVSAHYATLDHWIKGNSDFISPLLSSDMGNNMTVEAFETLLVAVGWQWPDT</sequence>
<organism evidence="1 2">
    <name type="scientific">Halomonas hydrothermalis</name>
    <dbReference type="NCBI Taxonomy" id="115561"/>
    <lineage>
        <taxon>Bacteria</taxon>
        <taxon>Pseudomonadati</taxon>
        <taxon>Pseudomonadota</taxon>
        <taxon>Gammaproteobacteria</taxon>
        <taxon>Oceanospirillales</taxon>
        <taxon>Halomonadaceae</taxon>
        <taxon>Halomonas</taxon>
    </lineage>
</organism>
<keyword evidence="2" id="KW-1185">Reference proteome</keyword>
<dbReference type="EMBL" id="AP022843">
    <property type="protein sequence ID" value="BCB08577.1"/>
    <property type="molecule type" value="Genomic_DNA"/>
</dbReference>
<reference evidence="1 2" key="1">
    <citation type="submission" date="2020-03" db="EMBL/GenBank/DDBJ databases">
        <title>Complete Genome Sequence of Halomonas hydrothermalis Strain Slthf2, Halophilic Bacterium Isolated from Deep-Sea Hydrothermal-Vent Environments.</title>
        <authorList>
            <person name="Takeyama N."/>
            <person name="Huang M."/>
            <person name="Sato K."/>
            <person name="Galipon J."/>
            <person name="Arakawa K."/>
        </authorList>
    </citation>
    <scope>NUCLEOTIDE SEQUENCE [LARGE SCALE GENOMIC DNA]</scope>
    <source>
        <strain evidence="1 2">Slthf2</strain>
    </source>
</reference>
<gene>
    <name evidence="1" type="ORF">HHSLTHF2_24670</name>
</gene>
<evidence type="ECO:0000313" key="2">
    <source>
        <dbReference type="Proteomes" id="UP000502259"/>
    </source>
</evidence>
<accession>A0A6F8U4I6</accession>
<proteinExistence type="predicted"/>
<name>A0A6F8U4I6_9GAMM</name>